<proteinExistence type="inferred from homology"/>
<evidence type="ECO:0000256" key="11">
    <source>
        <dbReference type="PROSITE-ProRule" id="PRU01360"/>
    </source>
</evidence>
<dbReference type="Pfam" id="PF00593">
    <property type="entry name" value="TonB_dep_Rec_b-barrel"/>
    <property type="match status" value="1"/>
</dbReference>
<dbReference type="InterPro" id="IPR012910">
    <property type="entry name" value="Plug_dom"/>
</dbReference>
<protein>
    <submittedName>
        <fullName evidence="16">TonB-dependent receptor</fullName>
    </submittedName>
</protein>
<dbReference type="GO" id="GO:0006826">
    <property type="term" value="P:iron ion transport"/>
    <property type="evidence" value="ECO:0007669"/>
    <property type="project" value="UniProtKB-KW"/>
</dbReference>
<evidence type="ECO:0000256" key="12">
    <source>
        <dbReference type="RuleBase" id="RU003357"/>
    </source>
</evidence>
<keyword evidence="7" id="KW-0406">Ion transport</keyword>
<dbReference type="GO" id="GO:0009279">
    <property type="term" value="C:cell outer membrane"/>
    <property type="evidence" value="ECO:0007669"/>
    <property type="project" value="UniProtKB-SubCell"/>
</dbReference>
<keyword evidence="9 11" id="KW-0472">Membrane</keyword>
<dbReference type="PANTHER" id="PTHR32552:SF81">
    <property type="entry name" value="TONB-DEPENDENT OUTER MEMBRANE RECEPTOR"/>
    <property type="match status" value="1"/>
</dbReference>
<feature type="chain" id="PRO_5002084770" evidence="13">
    <location>
        <begin position="34"/>
        <end position="877"/>
    </location>
</feature>
<keyword evidence="5 11" id="KW-0812">Transmembrane</keyword>
<gene>
    <name evidence="16" type="ORF">LK12_16140</name>
</gene>
<keyword evidence="8 12" id="KW-0798">TonB box</keyword>
<organism evidence="16 17">
    <name type="scientific">Novosphingobium malaysiense</name>
    <dbReference type="NCBI Taxonomy" id="1348853"/>
    <lineage>
        <taxon>Bacteria</taxon>
        <taxon>Pseudomonadati</taxon>
        <taxon>Pseudomonadota</taxon>
        <taxon>Alphaproteobacteria</taxon>
        <taxon>Sphingomonadales</taxon>
        <taxon>Sphingomonadaceae</taxon>
        <taxon>Novosphingobium</taxon>
    </lineage>
</organism>
<evidence type="ECO:0000256" key="3">
    <source>
        <dbReference type="ARBA" id="ARBA00022452"/>
    </source>
</evidence>
<evidence type="ECO:0000256" key="4">
    <source>
        <dbReference type="ARBA" id="ARBA00022496"/>
    </source>
</evidence>
<feature type="domain" description="TonB-dependent receptor-like beta-barrel" evidence="14">
    <location>
        <begin position="363"/>
        <end position="837"/>
    </location>
</feature>
<dbReference type="Gene3D" id="2.40.170.20">
    <property type="entry name" value="TonB-dependent receptor, beta-barrel domain"/>
    <property type="match status" value="2"/>
</dbReference>
<comment type="subcellular location">
    <subcellularLocation>
        <location evidence="1 11">Cell outer membrane</location>
        <topology evidence="1 11">Multi-pass membrane protein</topology>
    </subcellularLocation>
</comment>
<dbReference type="InterPro" id="IPR039426">
    <property type="entry name" value="TonB-dep_rcpt-like"/>
</dbReference>
<keyword evidence="16" id="KW-0675">Receptor</keyword>
<feature type="domain" description="TonB-dependent receptor plug" evidence="15">
    <location>
        <begin position="68"/>
        <end position="178"/>
    </location>
</feature>
<feature type="signal peptide" evidence="13">
    <location>
        <begin position="1"/>
        <end position="33"/>
    </location>
</feature>
<keyword evidence="2 11" id="KW-0813">Transport</keyword>
<evidence type="ECO:0000313" key="17">
    <source>
        <dbReference type="Proteomes" id="UP000031057"/>
    </source>
</evidence>
<keyword evidence="13" id="KW-0732">Signal</keyword>
<keyword evidence="6" id="KW-0408">Iron</keyword>
<evidence type="ECO:0000259" key="15">
    <source>
        <dbReference type="Pfam" id="PF07715"/>
    </source>
</evidence>
<dbReference type="SUPFAM" id="SSF56935">
    <property type="entry name" value="Porins"/>
    <property type="match status" value="1"/>
</dbReference>
<comment type="similarity">
    <text evidence="11 12">Belongs to the TonB-dependent receptor family.</text>
</comment>
<dbReference type="EMBL" id="JTDI01000005">
    <property type="protein sequence ID" value="KHK90190.1"/>
    <property type="molecule type" value="Genomic_DNA"/>
</dbReference>
<evidence type="ECO:0000256" key="2">
    <source>
        <dbReference type="ARBA" id="ARBA00022448"/>
    </source>
</evidence>
<evidence type="ECO:0000256" key="13">
    <source>
        <dbReference type="SAM" id="SignalP"/>
    </source>
</evidence>
<keyword evidence="17" id="KW-1185">Reference proteome</keyword>
<evidence type="ECO:0000256" key="6">
    <source>
        <dbReference type="ARBA" id="ARBA00023004"/>
    </source>
</evidence>
<sequence length="877" mass="96571">MSIPSRSRKACMVSLLATTAIITPLLAPATALAEEASDAPAAAVGEADGSQGGLGDIVVTATRTAESVQKVPISMQALATAKLEQRQIKSMSDFANLLPSVSFDGLGPGRQNPYFRGIVPAGGRYDATGYYIDDMPMMSLSAGITSGFPDIHVYDLERVEALAGPQGTLYGAGSLAGTIRFITKKPVLGKFELGYDLEVNKYDAGDFGGVAQGYVNIPATDNLAIRAMGFYRHDGGYIDNIPGTLTYNLGDDNPLTSYTMTNEEFVKDNYNPLYSYGARIQALWEVAPGWEITPQITAQEQIAYGYFNYDASTEITGDHQNPGGDLVVHDYEETRQLDRWFQASLAIHGHIGDFDLVSSTGYYKRRIKLINDYTYYTVAYDQFSYYENYLQFFDRNGELINPTQYTKGNSFQDKFNQEIRLTTPKSWPFDVTVGGFYQWQKNKINNDYATHGLDDIIGYTAGGSYSEGGNTTTLDGFGIPIEDGGTMITLPAALRREAFYLSEYNLTMKDSAIFAEGHYEIVPNLTLTAGIRYFWTESALIGWGGIAGKARYSSSAWYFPTMSVGCPVPFTDRLDCVSTNPLAADKTNRYKEDGETHKLALTWQFEPSKMVYFNYSTGFRPGGANSPVSIRGTAVPAPSYKAETLTNFEFGFKTTWANIFRLNAAVYYEQWKDIQYGVQVVGAAGGGFTGNAGDARVYGVEFDADLKLGDVTISTSGAYTDAALDGNFCAYRIVGEAGFEKYDSCTEEDGNVAAKSGTRLPRQPKFKGNTSVRYETYLSDELSGYVQGVAYYQTGATQDLNETYAELLGDTSGFTSFDLSFGVKKDGWGAEIFVQNVFDKRGWLTKNTFCQIQVCEHSSRVYPIKPRFMGIRFGQKF</sequence>
<dbReference type="PANTHER" id="PTHR32552">
    <property type="entry name" value="FERRICHROME IRON RECEPTOR-RELATED"/>
    <property type="match status" value="1"/>
</dbReference>
<dbReference type="InterPro" id="IPR036942">
    <property type="entry name" value="Beta-barrel_TonB_sf"/>
</dbReference>
<dbReference type="Pfam" id="PF07715">
    <property type="entry name" value="Plug"/>
    <property type="match status" value="1"/>
</dbReference>
<dbReference type="PROSITE" id="PS52016">
    <property type="entry name" value="TONB_DEPENDENT_REC_3"/>
    <property type="match status" value="1"/>
</dbReference>
<evidence type="ECO:0000256" key="8">
    <source>
        <dbReference type="ARBA" id="ARBA00023077"/>
    </source>
</evidence>
<dbReference type="AlphaFoldDB" id="A0A0B1ZLP3"/>
<reference evidence="16 17" key="1">
    <citation type="submission" date="2014-10" db="EMBL/GenBank/DDBJ databases">
        <title>Genome sequence of Novosphingobium malaysiense MUSC 273(T).</title>
        <authorList>
            <person name="Lee L.-H."/>
        </authorList>
    </citation>
    <scope>NUCLEOTIDE SEQUENCE [LARGE SCALE GENOMIC DNA]</scope>
    <source>
        <strain evidence="16 17">MUSC 273</strain>
    </source>
</reference>
<evidence type="ECO:0000256" key="5">
    <source>
        <dbReference type="ARBA" id="ARBA00022692"/>
    </source>
</evidence>
<dbReference type="STRING" id="1348853.LK12_16140"/>
<accession>A0A0B1ZLP3</accession>
<evidence type="ECO:0000256" key="7">
    <source>
        <dbReference type="ARBA" id="ARBA00023065"/>
    </source>
</evidence>
<keyword evidence="10 11" id="KW-0998">Cell outer membrane</keyword>
<name>A0A0B1ZLP3_9SPHN</name>
<evidence type="ECO:0000256" key="10">
    <source>
        <dbReference type="ARBA" id="ARBA00023237"/>
    </source>
</evidence>
<dbReference type="InterPro" id="IPR000531">
    <property type="entry name" value="Beta-barrel_TonB"/>
</dbReference>
<evidence type="ECO:0000259" key="14">
    <source>
        <dbReference type="Pfam" id="PF00593"/>
    </source>
</evidence>
<evidence type="ECO:0000256" key="1">
    <source>
        <dbReference type="ARBA" id="ARBA00004571"/>
    </source>
</evidence>
<evidence type="ECO:0000256" key="9">
    <source>
        <dbReference type="ARBA" id="ARBA00023136"/>
    </source>
</evidence>
<keyword evidence="3 11" id="KW-1134">Transmembrane beta strand</keyword>
<evidence type="ECO:0000313" key="16">
    <source>
        <dbReference type="EMBL" id="KHK90190.1"/>
    </source>
</evidence>
<dbReference type="OrthoDB" id="9760333at2"/>
<keyword evidence="4" id="KW-0410">Iron transport</keyword>
<comment type="caution">
    <text evidence="16">The sequence shown here is derived from an EMBL/GenBank/DDBJ whole genome shotgun (WGS) entry which is preliminary data.</text>
</comment>
<dbReference type="Proteomes" id="UP000031057">
    <property type="component" value="Unassembled WGS sequence"/>
</dbReference>